<dbReference type="AlphaFoldDB" id="A0A411YKY5"/>
<protein>
    <recommendedName>
        <fullName evidence="7">Deoxyribose-phosphate aldolase</fullName>
        <shortName evidence="7">DERA</shortName>
        <ecNumber evidence="7">4.1.2.4</ecNumber>
    </recommendedName>
    <alternativeName>
        <fullName evidence="7">2-deoxy-D-ribose 5-phosphate aldolase</fullName>
    </alternativeName>
    <alternativeName>
        <fullName evidence="7">Phosphodeoxyriboaldolase</fullName>
        <shortName evidence="7">Deoxyriboaldolase</shortName>
    </alternativeName>
</protein>
<keyword evidence="3 7" id="KW-0456">Lyase</keyword>
<name>A0A411YKY5_9ACTN</name>
<evidence type="ECO:0000256" key="7">
    <source>
        <dbReference type="HAMAP-Rule" id="MF_00114"/>
    </source>
</evidence>
<dbReference type="FunFam" id="3.20.20.70:FF:000044">
    <property type="entry name" value="Deoxyribose-phosphate aldolase"/>
    <property type="match status" value="1"/>
</dbReference>
<accession>A0A411YKY5</accession>
<comment type="function">
    <text evidence="6 7">Catalyzes a reversible aldol reaction between acetaldehyde and D-glyceraldehyde 3-phosphate to generate 2-deoxy-D-ribose 5-phosphate.</text>
</comment>
<evidence type="ECO:0000256" key="5">
    <source>
        <dbReference type="ARBA" id="ARBA00048791"/>
    </source>
</evidence>
<dbReference type="PANTHER" id="PTHR10889:SF1">
    <property type="entry name" value="DEOXYRIBOSE-PHOSPHATE ALDOLASE"/>
    <property type="match status" value="1"/>
</dbReference>
<dbReference type="UniPathway" id="UPA00002">
    <property type="reaction ID" value="UER00468"/>
</dbReference>
<feature type="active site" description="Proton donor/acceptor" evidence="7">
    <location>
        <position position="184"/>
    </location>
</feature>
<keyword evidence="9" id="KW-1185">Reference proteome</keyword>
<dbReference type="GO" id="GO:0004139">
    <property type="term" value="F:deoxyribose-phosphate aldolase activity"/>
    <property type="evidence" value="ECO:0007669"/>
    <property type="project" value="UniProtKB-UniRule"/>
</dbReference>
<reference evidence="8 9" key="1">
    <citation type="submission" date="2019-01" db="EMBL/GenBank/DDBJ databases">
        <title>Egibacter rhizosphaerae EGI 80759T.</title>
        <authorList>
            <person name="Chen D.-D."/>
            <person name="Tian Y."/>
            <person name="Jiao J.-Y."/>
            <person name="Zhang X.-T."/>
            <person name="Zhang Y.-G."/>
            <person name="Zhang Y."/>
            <person name="Xiao M."/>
            <person name="Shu W.-S."/>
            <person name="Li W.-J."/>
        </authorList>
    </citation>
    <scope>NUCLEOTIDE SEQUENCE [LARGE SCALE GENOMIC DNA]</scope>
    <source>
        <strain evidence="8 9">EGI 80759</strain>
    </source>
</reference>
<dbReference type="Gene3D" id="3.20.20.70">
    <property type="entry name" value="Aldolase class I"/>
    <property type="match status" value="1"/>
</dbReference>
<evidence type="ECO:0000256" key="2">
    <source>
        <dbReference type="ARBA" id="ARBA00022490"/>
    </source>
</evidence>
<dbReference type="SUPFAM" id="SSF51569">
    <property type="entry name" value="Aldolase"/>
    <property type="match status" value="1"/>
</dbReference>
<evidence type="ECO:0000256" key="1">
    <source>
        <dbReference type="ARBA" id="ARBA00010936"/>
    </source>
</evidence>
<dbReference type="InterPro" id="IPR013785">
    <property type="entry name" value="Aldolase_TIM"/>
</dbReference>
<dbReference type="PIRSF" id="PIRSF001357">
    <property type="entry name" value="DeoC"/>
    <property type="match status" value="1"/>
</dbReference>
<feature type="active site" description="Schiff-base intermediate with acetaldehyde" evidence="7">
    <location>
        <position position="155"/>
    </location>
</feature>
<dbReference type="GO" id="GO:0006018">
    <property type="term" value="P:2-deoxyribose 1-phosphate catabolic process"/>
    <property type="evidence" value="ECO:0007669"/>
    <property type="project" value="UniProtKB-UniRule"/>
</dbReference>
<dbReference type="InterPro" id="IPR011343">
    <property type="entry name" value="DeoC"/>
</dbReference>
<dbReference type="Pfam" id="PF01791">
    <property type="entry name" value="DeoC"/>
    <property type="match status" value="1"/>
</dbReference>
<dbReference type="KEGG" id="erz:ER308_02880"/>
<dbReference type="HAMAP" id="MF_00114">
    <property type="entry name" value="DeoC_type1"/>
    <property type="match status" value="1"/>
</dbReference>
<keyword evidence="4 7" id="KW-0704">Schiff base</keyword>
<dbReference type="InterPro" id="IPR002915">
    <property type="entry name" value="DeoC/FbaB/LacD_aldolase"/>
</dbReference>
<organism evidence="8 9">
    <name type="scientific">Egibacter rhizosphaerae</name>
    <dbReference type="NCBI Taxonomy" id="1670831"/>
    <lineage>
        <taxon>Bacteria</taxon>
        <taxon>Bacillati</taxon>
        <taxon>Actinomycetota</taxon>
        <taxon>Nitriliruptoria</taxon>
        <taxon>Egibacterales</taxon>
        <taxon>Egibacteraceae</taxon>
        <taxon>Egibacter</taxon>
    </lineage>
</organism>
<proteinExistence type="inferred from homology"/>
<feature type="active site" description="Proton donor/acceptor" evidence="7">
    <location>
        <position position="91"/>
    </location>
</feature>
<dbReference type="CDD" id="cd00959">
    <property type="entry name" value="DeoC"/>
    <property type="match status" value="1"/>
</dbReference>
<dbReference type="EMBL" id="CP036402">
    <property type="protein sequence ID" value="QBI21878.1"/>
    <property type="molecule type" value="Genomic_DNA"/>
</dbReference>
<dbReference type="SMART" id="SM01133">
    <property type="entry name" value="DeoC"/>
    <property type="match status" value="1"/>
</dbReference>
<gene>
    <name evidence="7 8" type="primary">deoC</name>
    <name evidence="8" type="ORF">ER308_02880</name>
</gene>
<comment type="catalytic activity">
    <reaction evidence="5 7">
        <text>2-deoxy-D-ribose 5-phosphate = D-glyceraldehyde 3-phosphate + acetaldehyde</text>
        <dbReference type="Rhea" id="RHEA:12821"/>
        <dbReference type="ChEBI" id="CHEBI:15343"/>
        <dbReference type="ChEBI" id="CHEBI:59776"/>
        <dbReference type="ChEBI" id="CHEBI:62877"/>
        <dbReference type="EC" id="4.1.2.4"/>
    </reaction>
</comment>
<dbReference type="EC" id="4.1.2.4" evidence="7"/>
<dbReference type="InterPro" id="IPR028581">
    <property type="entry name" value="DeoC_typeI"/>
</dbReference>
<comment type="pathway">
    <text evidence="7">Carbohydrate degradation; 2-deoxy-D-ribose 1-phosphate degradation; D-glyceraldehyde 3-phosphate and acetaldehyde from 2-deoxy-alpha-D-ribose 1-phosphate: step 2/2.</text>
</comment>
<keyword evidence="2 7" id="KW-0963">Cytoplasm</keyword>
<dbReference type="OrthoDB" id="6579831at2"/>
<comment type="subcellular location">
    <subcellularLocation>
        <location evidence="7">Cytoplasm</location>
    </subcellularLocation>
</comment>
<evidence type="ECO:0000313" key="8">
    <source>
        <dbReference type="EMBL" id="QBI21878.1"/>
    </source>
</evidence>
<comment type="similarity">
    <text evidence="1 7">Belongs to the DeoC/FbaB aldolase family. DeoC type 1 subfamily.</text>
</comment>
<dbReference type="GO" id="GO:0009264">
    <property type="term" value="P:deoxyribonucleotide catabolic process"/>
    <property type="evidence" value="ECO:0007669"/>
    <property type="project" value="UniProtKB-UniRule"/>
</dbReference>
<evidence type="ECO:0000256" key="3">
    <source>
        <dbReference type="ARBA" id="ARBA00023239"/>
    </source>
</evidence>
<dbReference type="NCBIfam" id="TIGR00126">
    <property type="entry name" value="deoC"/>
    <property type="match status" value="1"/>
</dbReference>
<dbReference type="GO" id="GO:0016052">
    <property type="term" value="P:carbohydrate catabolic process"/>
    <property type="evidence" value="ECO:0007669"/>
    <property type="project" value="TreeGrafter"/>
</dbReference>
<sequence length="224" mass="23888">MPDDLASYIDHTLLRADVTADDVDQLCDEALRFSFKAVCVNPTWVRRCAQLLRGTDVEVASVVGFPLGATTRQTKALEARRALRDGATEIDMVVNVGALKSGHHDDVRADIEGVADACHETRGRLKVIIETAYLTDEEKVVASHLAKQARADFVKTSTGFGPGGATAYDVLLIRETVGEHMELKASGGIRTEEDIRTMLAAGATRIGASAGVQIMTGGDGDGGY</sequence>
<dbReference type="GO" id="GO:0005737">
    <property type="term" value="C:cytoplasm"/>
    <property type="evidence" value="ECO:0007669"/>
    <property type="project" value="UniProtKB-SubCell"/>
</dbReference>
<evidence type="ECO:0000256" key="6">
    <source>
        <dbReference type="ARBA" id="ARBA00056337"/>
    </source>
</evidence>
<evidence type="ECO:0000313" key="9">
    <source>
        <dbReference type="Proteomes" id="UP000291469"/>
    </source>
</evidence>
<evidence type="ECO:0000256" key="4">
    <source>
        <dbReference type="ARBA" id="ARBA00023270"/>
    </source>
</evidence>
<dbReference type="Proteomes" id="UP000291469">
    <property type="component" value="Chromosome"/>
</dbReference>
<dbReference type="PANTHER" id="PTHR10889">
    <property type="entry name" value="DEOXYRIBOSE-PHOSPHATE ALDOLASE"/>
    <property type="match status" value="1"/>
</dbReference>